<evidence type="ECO:0000313" key="2">
    <source>
        <dbReference type="EMBL" id="NWC17838.1"/>
    </source>
</evidence>
<reference evidence="2 3" key="1">
    <citation type="submission" date="2020-04" db="EMBL/GenBank/DDBJ databases">
        <title>Molecular characterization of pseudomonads from Agaricus bisporus reveal novel blotch 2 pathogens in Western Europe.</title>
        <authorList>
            <person name="Taparia T."/>
            <person name="Krijger M."/>
            <person name="Haynes E."/>
            <person name="Elpinstone J.G."/>
            <person name="Noble R."/>
            <person name="Van Der Wolf J."/>
        </authorList>
    </citation>
    <scope>NUCLEOTIDE SEQUENCE [LARGE SCALE GENOMIC DNA]</scope>
    <source>
        <strain evidence="2 3">IPO3738</strain>
    </source>
</reference>
<protein>
    <submittedName>
        <fullName evidence="2">Type VI secretion system baseplate subunit TssE</fullName>
    </submittedName>
</protein>
<dbReference type="InterPro" id="IPR007048">
    <property type="entry name" value="IraD/Gp25-like"/>
</dbReference>
<dbReference type="EMBL" id="JACAQE010000010">
    <property type="protein sequence ID" value="NWC17838.1"/>
    <property type="molecule type" value="Genomic_DNA"/>
</dbReference>
<gene>
    <name evidence="2" type="primary">tssE</name>
    <name evidence="2" type="ORF">HX845_29570</name>
</gene>
<dbReference type="InterPro" id="IPR017737">
    <property type="entry name" value="TssE1-like"/>
</dbReference>
<dbReference type="SUPFAM" id="SSF160719">
    <property type="entry name" value="gpW/gp25-like"/>
    <property type="match status" value="1"/>
</dbReference>
<accession>A0A7Y7Y4Q8</accession>
<dbReference type="PANTHER" id="PTHR38595">
    <property type="entry name" value="CYTOPLASMIC PROTEIN-RELATED"/>
    <property type="match status" value="1"/>
</dbReference>
<dbReference type="PANTHER" id="PTHR38595:SF2">
    <property type="entry name" value="TYPE VI SECRETION SYSTEM BASEPLATE SUBUNIT TSSE"/>
    <property type="match status" value="1"/>
</dbReference>
<dbReference type="Proteomes" id="UP000517547">
    <property type="component" value="Unassembled WGS sequence"/>
</dbReference>
<dbReference type="NCBIfam" id="TIGR03357">
    <property type="entry name" value="VI_zyme"/>
    <property type="match status" value="1"/>
</dbReference>
<dbReference type="AlphaFoldDB" id="A0A7Y7Y4Q8"/>
<dbReference type="RefSeq" id="WP_017128846.1">
    <property type="nucleotide sequence ID" value="NZ_JACAQE010000010.1"/>
</dbReference>
<dbReference type="Pfam" id="PF04965">
    <property type="entry name" value="GPW_gp25"/>
    <property type="match status" value="1"/>
</dbReference>
<organism evidence="2 3">
    <name type="scientific">Pseudomonas gingeri</name>
    <dbReference type="NCBI Taxonomy" id="117681"/>
    <lineage>
        <taxon>Bacteria</taxon>
        <taxon>Pseudomonadati</taxon>
        <taxon>Pseudomonadota</taxon>
        <taxon>Gammaproteobacteria</taxon>
        <taxon>Pseudomonadales</taxon>
        <taxon>Pseudomonadaceae</taxon>
        <taxon>Pseudomonas</taxon>
    </lineage>
</organism>
<feature type="domain" description="IraD/Gp25-like" evidence="1">
    <location>
        <begin position="28"/>
        <end position="114"/>
    </location>
</feature>
<evidence type="ECO:0000259" key="1">
    <source>
        <dbReference type="Pfam" id="PF04965"/>
    </source>
</evidence>
<name>A0A7Y7Y4Q8_9PSED</name>
<dbReference type="Gene3D" id="3.10.450.40">
    <property type="match status" value="1"/>
</dbReference>
<proteinExistence type="predicted"/>
<sequence>MSHASLFERLEPDKPRYRQSLQAQPDQYIEAIKRHLEQVLNTRQGCAQSAPGLGLQDFNGAPQGSGLALAISADIRRLIEAFEPRIKVIGVRYQPNPDLPLELNFHLDCHVRIDHRHDPVQIDVTLDNRNRYTRVT</sequence>
<comment type="caution">
    <text evidence="2">The sequence shown here is derived from an EMBL/GenBank/DDBJ whole genome shotgun (WGS) entry which is preliminary data.</text>
</comment>
<evidence type="ECO:0000313" key="3">
    <source>
        <dbReference type="Proteomes" id="UP000517547"/>
    </source>
</evidence>
<dbReference type="InterPro" id="IPR053176">
    <property type="entry name" value="T6SS_TssE1-like"/>
</dbReference>